<dbReference type="InterPro" id="IPR050552">
    <property type="entry name" value="LacD_aldolase"/>
</dbReference>
<proteinExistence type="inferred from homology"/>
<dbReference type="Gene3D" id="3.20.20.70">
    <property type="entry name" value="Aldolase class I"/>
    <property type="match status" value="1"/>
</dbReference>
<dbReference type="SMART" id="SM01133">
    <property type="entry name" value="DeoC"/>
    <property type="match status" value="1"/>
</dbReference>
<evidence type="ECO:0000313" key="3">
    <source>
        <dbReference type="EMBL" id="HHM67482.1"/>
    </source>
</evidence>
<dbReference type="EMBL" id="DRXE01000074">
    <property type="protein sequence ID" value="HHM67482.1"/>
    <property type="molecule type" value="Genomic_DNA"/>
</dbReference>
<dbReference type="SUPFAM" id="SSF51569">
    <property type="entry name" value="Aldolase"/>
    <property type="match status" value="1"/>
</dbReference>
<comment type="similarity">
    <text evidence="1">Belongs to the aldolase LacD family.</text>
</comment>
<keyword evidence="2" id="KW-0456">Lyase</keyword>
<accession>A0A7C5RDV3</accession>
<dbReference type="Pfam" id="PF01791">
    <property type="entry name" value="DeoC"/>
    <property type="match status" value="1"/>
</dbReference>
<protein>
    <submittedName>
        <fullName evidence="3">DUF2090 domain-containing protein</fullName>
    </submittedName>
</protein>
<comment type="caution">
    <text evidence="3">The sequence shown here is derived from an EMBL/GenBank/DDBJ whole genome shotgun (WGS) entry which is preliminary data.</text>
</comment>
<evidence type="ECO:0000256" key="2">
    <source>
        <dbReference type="ARBA" id="ARBA00023239"/>
    </source>
</evidence>
<reference evidence="3" key="1">
    <citation type="journal article" date="2020" name="mSystems">
        <title>Genome- and Community-Level Interaction Insights into Carbon Utilization and Element Cycling Functions of Hydrothermarchaeota in Hydrothermal Sediment.</title>
        <authorList>
            <person name="Zhou Z."/>
            <person name="Liu Y."/>
            <person name="Xu W."/>
            <person name="Pan J."/>
            <person name="Luo Z.H."/>
            <person name="Li M."/>
        </authorList>
    </citation>
    <scope>NUCLEOTIDE SEQUENCE [LARGE SCALE GENOMIC DNA]</scope>
    <source>
        <strain evidence="3">SpSt-1071</strain>
    </source>
</reference>
<name>A0A7C5RDV3_9DEIN</name>
<organism evidence="3">
    <name type="scientific">Thermus caliditerrae</name>
    <dbReference type="NCBI Taxonomy" id="1330700"/>
    <lineage>
        <taxon>Bacteria</taxon>
        <taxon>Thermotogati</taxon>
        <taxon>Deinococcota</taxon>
        <taxon>Deinococci</taxon>
        <taxon>Thermales</taxon>
        <taxon>Thermaceae</taxon>
        <taxon>Thermus</taxon>
    </lineage>
</organism>
<dbReference type="GO" id="GO:1902777">
    <property type="term" value="P:6-sulfoquinovose(1-) catabolic process"/>
    <property type="evidence" value="ECO:0007669"/>
    <property type="project" value="TreeGrafter"/>
</dbReference>
<dbReference type="PANTHER" id="PTHR39340:SF1">
    <property type="entry name" value="SULFOFRUCTOSEPHOSPHATE ALDOLASE"/>
    <property type="match status" value="1"/>
</dbReference>
<gene>
    <name evidence="3" type="ORF">ENM28_01945</name>
</gene>
<dbReference type="InterPro" id="IPR002915">
    <property type="entry name" value="DeoC/FbaB/LacD_aldolase"/>
</dbReference>
<dbReference type="InterPro" id="IPR013785">
    <property type="entry name" value="Aldolase_TIM"/>
</dbReference>
<evidence type="ECO:0000256" key="1">
    <source>
        <dbReference type="ARBA" id="ARBA00008679"/>
    </source>
</evidence>
<dbReference type="GO" id="GO:0061595">
    <property type="term" value="F:6-deoxy-6-sulfofructose-1-phosphate aldolase activity"/>
    <property type="evidence" value="ECO:0007669"/>
    <property type="project" value="TreeGrafter"/>
</dbReference>
<dbReference type="AlphaFoldDB" id="A0A7C5RDV3"/>
<dbReference type="PANTHER" id="PTHR39340">
    <property type="entry name" value="SULFOFRUCTOSEPHOSPHATE ALDOLASE"/>
    <property type="match status" value="1"/>
</dbReference>
<sequence>MGRGGTVDLTGFARSIRRISDGAGRFALLAIDQRPPLFRLVKERRPDLPELEVWKEVGRLKRLVVEALGPSATGILLDPVYGHPALNLVPRQAGLLLTLEDHRYFEVGPGFRVNRIISGWSVSNAVRAGADAVKLLIWYRADAPDEVREHQRSLVRDAAKSAKALGRPLVLEVLVYSLPGEGEPLPSLVEESVEELADVELGVGLYKLPPLPGRMAHYTAMLPAPWVVLSGGLGIQAFLDVLEEALEAGARGFLAGRAFWLQALEAYPDLAAVRLGLLEARRAFRKALGLVLQLSPLREE</sequence>